<dbReference type="CDD" id="cd06225">
    <property type="entry name" value="HAMP"/>
    <property type="match status" value="1"/>
</dbReference>
<evidence type="ECO:0000313" key="7">
    <source>
        <dbReference type="EMBL" id="MFD1696458.1"/>
    </source>
</evidence>
<comment type="similarity">
    <text evidence="2">Belongs to the methyl-accepting chemotaxis (MCP) protein family.</text>
</comment>
<evidence type="ECO:0000259" key="5">
    <source>
        <dbReference type="PROSITE" id="PS50111"/>
    </source>
</evidence>
<evidence type="ECO:0000313" key="8">
    <source>
        <dbReference type="Proteomes" id="UP001597327"/>
    </source>
</evidence>
<evidence type="ECO:0000256" key="4">
    <source>
        <dbReference type="SAM" id="Coils"/>
    </source>
</evidence>
<name>A0ABW4K0F0_9HYPH</name>
<comment type="caution">
    <text evidence="7">The sequence shown here is derived from an EMBL/GenBank/DDBJ whole genome shotgun (WGS) entry which is preliminary data.</text>
</comment>
<dbReference type="Pfam" id="PF00015">
    <property type="entry name" value="MCPsignal"/>
    <property type="match status" value="1"/>
</dbReference>
<dbReference type="Gene3D" id="1.10.287.950">
    <property type="entry name" value="Methyl-accepting chemotaxis protein"/>
    <property type="match status" value="1"/>
</dbReference>
<keyword evidence="8" id="KW-1185">Reference proteome</keyword>
<proteinExistence type="inferred from homology"/>
<dbReference type="PANTHER" id="PTHR32089:SF112">
    <property type="entry name" value="LYSOZYME-LIKE PROTEIN-RELATED"/>
    <property type="match status" value="1"/>
</dbReference>
<dbReference type="SMART" id="SM00283">
    <property type="entry name" value="MA"/>
    <property type="match status" value="1"/>
</dbReference>
<dbReference type="SMART" id="SM00304">
    <property type="entry name" value="HAMP"/>
    <property type="match status" value="2"/>
</dbReference>
<feature type="domain" description="HAMP" evidence="6">
    <location>
        <begin position="212"/>
        <end position="264"/>
    </location>
</feature>
<dbReference type="EMBL" id="JBHUFA010000004">
    <property type="protein sequence ID" value="MFD1696458.1"/>
    <property type="molecule type" value="Genomic_DNA"/>
</dbReference>
<feature type="domain" description="Methyl-accepting transducer" evidence="5">
    <location>
        <begin position="298"/>
        <end position="541"/>
    </location>
</feature>
<accession>A0ABW4K0F0</accession>
<dbReference type="InterPro" id="IPR004090">
    <property type="entry name" value="Chemotax_Me-accpt_rcpt"/>
</dbReference>
<dbReference type="Proteomes" id="UP001597327">
    <property type="component" value="Unassembled WGS sequence"/>
</dbReference>
<dbReference type="PROSITE" id="PS50885">
    <property type="entry name" value="HAMP"/>
    <property type="match status" value="1"/>
</dbReference>
<evidence type="ECO:0000256" key="2">
    <source>
        <dbReference type="ARBA" id="ARBA00029447"/>
    </source>
</evidence>
<evidence type="ECO:0000256" key="3">
    <source>
        <dbReference type="PROSITE-ProRule" id="PRU00284"/>
    </source>
</evidence>
<dbReference type="PROSITE" id="PS50111">
    <property type="entry name" value="CHEMOTAXIS_TRANSDUC_2"/>
    <property type="match status" value="1"/>
</dbReference>
<protein>
    <submittedName>
        <fullName evidence="7">Methyl-accepting chemotaxis protein</fullName>
    </submittedName>
</protein>
<evidence type="ECO:0000259" key="6">
    <source>
        <dbReference type="PROSITE" id="PS50885"/>
    </source>
</evidence>
<sequence length="561" mass="60460">MATVAVTVIGIQQMDRIGTELTAITEEDLPLVKAVNQVTSHELEQQILIERMLRIAEIRTGGTPEDLVTLEGRILALTQQIAEELKRSEAAARTARAHAPTPEHDRKFAEIITRITGIETAYDRFAGHLAKVVHAIDAKDLAMAAQIAHEVEREEQELEHELVALQTDLDRFVQTAAQQALLHEREGIRLMTIISTGAICLGITLSLIYGHTRIARPLQAVTQALQGLLRGEMDSKVATDRRDEIGDLARTFVIFREALQEIERLRQEAREEEERLEIEKRDATLRLADSLEATVKAVSDSIAVAVQDLEITAQSMAVTATQTSQRSAAVAGAAQQSSQGIHTVASASDALLNAIAETDRQAGSARDLISDTRNQAAGSSEDLVLLGEAAARIDTVVSLITDIADQTNLLALNATIEAARAGAAGKGFSVVAAEVKGLADQTARATHEIRAQVEDLQKVSDRTRSTMTTVLAAISDMGQRIETMSGSIAAQSGTTQEIARSVHEVAEGSRDISRNIEDVNLASTTASAAAEELRATIGSLSDQTNRLQHELDGFLLNIRAA</sequence>
<dbReference type="PRINTS" id="PR00260">
    <property type="entry name" value="CHEMTRNSDUCR"/>
</dbReference>
<dbReference type="InterPro" id="IPR004089">
    <property type="entry name" value="MCPsignal_dom"/>
</dbReference>
<evidence type="ECO:0000256" key="1">
    <source>
        <dbReference type="ARBA" id="ARBA00023224"/>
    </source>
</evidence>
<feature type="coiled-coil region" evidence="4">
    <location>
        <begin position="252"/>
        <end position="286"/>
    </location>
</feature>
<dbReference type="SUPFAM" id="SSF58104">
    <property type="entry name" value="Methyl-accepting chemotaxis protein (MCP) signaling domain"/>
    <property type="match status" value="1"/>
</dbReference>
<gene>
    <name evidence="7" type="ORF">ACFSC7_13095</name>
</gene>
<dbReference type="InterPro" id="IPR003660">
    <property type="entry name" value="HAMP_dom"/>
</dbReference>
<dbReference type="Pfam" id="PF00672">
    <property type="entry name" value="HAMP"/>
    <property type="match status" value="1"/>
</dbReference>
<reference evidence="8" key="1">
    <citation type="journal article" date="2019" name="Int. J. Syst. Evol. Microbiol.">
        <title>The Global Catalogue of Microorganisms (GCM) 10K type strain sequencing project: providing services to taxonomists for standard genome sequencing and annotation.</title>
        <authorList>
            <consortium name="The Broad Institute Genomics Platform"/>
            <consortium name="The Broad Institute Genome Sequencing Center for Infectious Disease"/>
            <person name="Wu L."/>
            <person name="Ma J."/>
        </authorList>
    </citation>
    <scope>NUCLEOTIDE SEQUENCE [LARGE SCALE GENOMIC DNA]</scope>
    <source>
        <strain evidence="8">JCM 3369</strain>
    </source>
</reference>
<dbReference type="Gene3D" id="6.10.340.10">
    <property type="match status" value="1"/>
</dbReference>
<keyword evidence="4" id="KW-0175">Coiled coil</keyword>
<dbReference type="RefSeq" id="WP_188318873.1">
    <property type="nucleotide sequence ID" value="NZ_JBHUFA010000004.1"/>
</dbReference>
<keyword evidence="1 3" id="KW-0807">Transducer</keyword>
<organism evidence="7 8">
    <name type="scientific">Roseibium aestuarii</name>
    <dbReference type="NCBI Taxonomy" id="2600299"/>
    <lineage>
        <taxon>Bacteria</taxon>
        <taxon>Pseudomonadati</taxon>
        <taxon>Pseudomonadota</taxon>
        <taxon>Alphaproteobacteria</taxon>
        <taxon>Hyphomicrobiales</taxon>
        <taxon>Stappiaceae</taxon>
        <taxon>Roseibium</taxon>
    </lineage>
</organism>
<feature type="coiled-coil region" evidence="4">
    <location>
        <begin position="141"/>
        <end position="175"/>
    </location>
</feature>
<dbReference type="PANTHER" id="PTHR32089">
    <property type="entry name" value="METHYL-ACCEPTING CHEMOTAXIS PROTEIN MCPB"/>
    <property type="match status" value="1"/>
</dbReference>